<reference evidence="3" key="1">
    <citation type="journal article" date="2023" name="bioRxiv">
        <title>Improved chromosome-level genome assembly for marigold (Tagetes erecta).</title>
        <authorList>
            <person name="Jiang F."/>
            <person name="Yuan L."/>
            <person name="Wang S."/>
            <person name="Wang H."/>
            <person name="Xu D."/>
            <person name="Wang A."/>
            <person name="Fan W."/>
        </authorList>
    </citation>
    <scope>NUCLEOTIDE SEQUENCE</scope>
    <source>
        <strain evidence="3">WSJ</strain>
        <tissue evidence="3">Leaf</tissue>
    </source>
</reference>
<evidence type="ECO:0000259" key="2">
    <source>
        <dbReference type="Pfam" id="PF13963"/>
    </source>
</evidence>
<evidence type="ECO:0000313" key="4">
    <source>
        <dbReference type="Proteomes" id="UP001229421"/>
    </source>
</evidence>
<dbReference type="AlphaFoldDB" id="A0AAD8JP23"/>
<evidence type="ECO:0000313" key="3">
    <source>
        <dbReference type="EMBL" id="KAK1406121.1"/>
    </source>
</evidence>
<dbReference type="InterPro" id="IPR029480">
    <property type="entry name" value="Transpos_assoc"/>
</dbReference>
<feature type="region of interest" description="Disordered" evidence="1">
    <location>
        <begin position="84"/>
        <end position="143"/>
    </location>
</feature>
<comment type="caution">
    <text evidence="3">The sequence shown here is derived from an EMBL/GenBank/DDBJ whole genome shotgun (WGS) entry which is preliminary data.</text>
</comment>
<feature type="domain" description="Transposase-associated" evidence="2">
    <location>
        <begin position="6"/>
        <end position="78"/>
    </location>
</feature>
<dbReference type="EMBL" id="JAUHHV010000012">
    <property type="protein sequence ID" value="KAK1406121.1"/>
    <property type="molecule type" value="Genomic_DNA"/>
</dbReference>
<proteinExistence type="predicted"/>
<dbReference type="Pfam" id="PF13963">
    <property type="entry name" value="Transpos_assoc"/>
    <property type="match status" value="1"/>
</dbReference>
<gene>
    <name evidence="3" type="ORF">QVD17_41408</name>
</gene>
<protein>
    <recommendedName>
        <fullName evidence="2">Transposase-associated domain-containing protein</fullName>
    </recommendedName>
</protein>
<feature type="compositionally biased region" description="Acidic residues" evidence="1">
    <location>
        <begin position="84"/>
        <end position="99"/>
    </location>
</feature>
<dbReference type="Proteomes" id="UP001229421">
    <property type="component" value="Unassembled WGS sequence"/>
</dbReference>
<organism evidence="3 4">
    <name type="scientific">Tagetes erecta</name>
    <name type="common">African marigold</name>
    <dbReference type="NCBI Taxonomy" id="13708"/>
    <lineage>
        <taxon>Eukaryota</taxon>
        <taxon>Viridiplantae</taxon>
        <taxon>Streptophyta</taxon>
        <taxon>Embryophyta</taxon>
        <taxon>Tracheophyta</taxon>
        <taxon>Spermatophyta</taxon>
        <taxon>Magnoliopsida</taxon>
        <taxon>eudicotyledons</taxon>
        <taxon>Gunneridae</taxon>
        <taxon>Pentapetalae</taxon>
        <taxon>asterids</taxon>
        <taxon>campanulids</taxon>
        <taxon>Asterales</taxon>
        <taxon>Asteraceae</taxon>
        <taxon>Asteroideae</taxon>
        <taxon>Heliantheae alliance</taxon>
        <taxon>Tageteae</taxon>
        <taxon>Tagetes</taxon>
    </lineage>
</organism>
<evidence type="ECO:0000256" key="1">
    <source>
        <dbReference type="SAM" id="MobiDB-lite"/>
    </source>
</evidence>
<accession>A0AAD8JP23</accession>
<name>A0AAD8JP23_TARER</name>
<keyword evidence="4" id="KW-1185">Reference proteome</keyword>
<sequence>MNLDNSWTKITNKVDPLFIKGAMTFAERGKTLIDKEGLIHCPCRKCGNVKKKIPTVVGNHIILNGFDTSYNEWVYHGEHISGFETEETDNEGEETENESSDGVTDLLDDAFRGGNEADDVVRGGDEAGNAFTMGDKGSNENLHPQNIPNVEKLFVDMEKPLYPGKGFTRKGY</sequence>